<proteinExistence type="predicted"/>
<dbReference type="SMART" id="SM00091">
    <property type="entry name" value="PAS"/>
    <property type="match status" value="2"/>
</dbReference>
<evidence type="ECO:0000259" key="3">
    <source>
        <dbReference type="PROSITE" id="PS50113"/>
    </source>
</evidence>
<dbReference type="SUPFAM" id="SSF141868">
    <property type="entry name" value="EAL domain-like"/>
    <property type="match status" value="1"/>
</dbReference>
<dbReference type="Gene3D" id="2.10.70.100">
    <property type="match status" value="1"/>
</dbReference>
<dbReference type="InterPro" id="IPR035965">
    <property type="entry name" value="PAS-like_dom_sf"/>
</dbReference>
<dbReference type="SMART" id="SM00052">
    <property type="entry name" value="EAL"/>
    <property type="match status" value="1"/>
</dbReference>
<gene>
    <name evidence="6" type="ORF">EPK99_16305</name>
</gene>
<dbReference type="InterPro" id="IPR000160">
    <property type="entry name" value="GGDEF_dom"/>
</dbReference>
<accession>A0A444LH21</accession>
<dbReference type="AlphaFoldDB" id="A0A444LH21"/>
<dbReference type="OrthoDB" id="9814202at2"/>
<reference evidence="6 7" key="1">
    <citation type="submission" date="2019-01" db="EMBL/GenBank/DDBJ databases">
        <title>The draft genome of Rhizobium sp. 24NR.</title>
        <authorList>
            <person name="Liu L."/>
            <person name="Liang L."/>
            <person name="Shi S."/>
            <person name="Xu L."/>
            <person name="Wang X."/>
            <person name="Li L."/>
            <person name="Zhang X."/>
        </authorList>
    </citation>
    <scope>NUCLEOTIDE SEQUENCE [LARGE SCALE GENOMIC DNA]</scope>
    <source>
        <strain evidence="6 7">24NR</strain>
    </source>
</reference>
<dbReference type="Gene3D" id="3.30.450.20">
    <property type="entry name" value="PAS domain"/>
    <property type="match status" value="2"/>
</dbReference>
<dbReference type="NCBIfam" id="TIGR00254">
    <property type="entry name" value="GGDEF"/>
    <property type="match status" value="1"/>
</dbReference>
<dbReference type="PANTHER" id="PTHR44757:SF2">
    <property type="entry name" value="BIOFILM ARCHITECTURE MAINTENANCE PROTEIN MBAA"/>
    <property type="match status" value="1"/>
</dbReference>
<dbReference type="InterPro" id="IPR052155">
    <property type="entry name" value="Biofilm_reg_signaling"/>
</dbReference>
<dbReference type="InterPro" id="IPR000700">
    <property type="entry name" value="PAS-assoc_C"/>
</dbReference>
<dbReference type="EMBL" id="SBIP01000003">
    <property type="protein sequence ID" value="RWX77343.1"/>
    <property type="molecule type" value="Genomic_DNA"/>
</dbReference>
<organism evidence="6 7">
    <name type="scientific">Neorhizobium lilium</name>
    <dbReference type="NCBI Taxonomy" id="2503024"/>
    <lineage>
        <taxon>Bacteria</taxon>
        <taxon>Pseudomonadati</taxon>
        <taxon>Pseudomonadota</taxon>
        <taxon>Alphaproteobacteria</taxon>
        <taxon>Hyphomicrobiales</taxon>
        <taxon>Rhizobiaceae</taxon>
        <taxon>Rhizobium/Agrobacterium group</taxon>
        <taxon>Neorhizobium</taxon>
    </lineage>
</organism>
<feature type="domain" description="GGDEF" evidence="5">
    <location>
        <begin position="652"/>
        <end position="785"/>
    </location>
</feature>
<feature type="coiled-coil region" evidence="1">
    <location>
        <begin position="446"/>
        <end position="476"/>
    </location>
</feature>
<feature type="transmembrane region" description="Helical" evidence="2">
    <location>
        <begin position="20"/>
        <end position="37"/>
    </location>
</feature>
<dbReference type="CDD" id="cd01948">
    <property type="entry name" value="EAL"/>
    <property type="match status" value="1"/>
</dbReference>
<feature type="transmembrane region" description="Helical" evidence="2">
    <location>
        <begin position="281"/>
        <end position="301"/>
    </location>
</feature>
<dbReference type="SUPFAM" id="SSF55073">
    <property type="entry name" value="Nucleotide cyclase"/>
    <property type="match status" value="1"/>
</dbReference>
<keyword evidence="2" id="KW-0472">Membrane</keyword>
<dbReference type="GO" id="GO:0003824">
    <property type="term" value="F:catalytic activity"/>
    <property type="evidence" value="ECO:0007669"/>
    <property type="project" value="UniProtKB-ARBA"/>
</dbReference>
<comment type="caution">
    <text evidence="6">The sequence shown here is derived from an EMBL/GenBank/DDBJ whole genome shotgun (WGS) entry which is preliminary data.</text>
</comment>
<dbReference type="InterPro" id="IPR043128">
    <property type="entry name" value="Rev_trsase/Diguanyl_cyclase"/>
</dbReference>
<keyword evidence="2" id="KW-0812">Transmembrane</keyword>
<keyword evidence="2" id="KW-1133">Transmembrane helix</keyword>
<dbReference type="PROSITE" id="PS50113">
    <property type="entry name" value="PAC"/>
    <property type="match status" value="1"/>
</dbReference>
<dbReference type="PROSITE" id="PS50883">
    <property type="entry name" value="EAL"/>
    <property type="match status" value="1"/>
</dbReference>
<dbReference type="Pfam" id="PF00563">
    <property type="entry name" value="EAL"/>
    <property type="match status" value="1"/>
</dbReference>
<dbReference type="InterPro" id="IPR029787">
    <property type="entry name" value="Nucleotide_cyclase"/>
</dbReference>
<evidence type="ECO:0000313" key="6">
    <source>
        <dbReference type="EMBL" id="RWX77343.1"/>
    </source>
</evidence>
<evidence type="ECO:0000259" key="5">
    <source>
        <dbReference type="PROSITE" id="PS50887"/>
    </source>
</evidence>
<evidence type="ECO:0000313" key="7">
    <source>
        <dbReference type="Proteomes" id="UP000287687"/>
    </source>
</evidence>
<evidence type="ECO:0000256" key="1">
    <source>
        <dbReference type="SAM" id="Coils"/>
    </source>
</evidence>
<keyword evidence="1" id="KW-0175">Coiled coil</keyword>
<dbReference type="SMART" id="SM00267">
    <property type="entry name" value="GGDEF"/>
    <property type="match status" value="1"/>
</dbReference>
<dbReference type="CDD" id="cd00130">
    <property type="entry name" value="PAS"/>
    <property type="match status" value="1"/>
</dbReference>
<dbReference type="PANTHER" id="PTHR44757">
    <property type="entry name" value="DIGUANYLATE CYCLASE DGCP"/>
    <property type="match status" value="1"/>
</dbReference>
<feature type="domain" description="PAC" evidence="3">
    <location>
        <begin position="545"/>
        <end position="599"/>
    </location>
</feature>
<dbReference type="InterPro" id="IPR001633">
    <property type="entry name" value="EAL_dom"/>
</dbReference>
<name>A0A444LH21_9HYPH</name>
<protein>
    <submittedName>
        <fullName evidence="6">EAL domain-containing protein</fullName>
    </submittedName>
</protein>
<dbReference type="Proteomes" id="UP000287687">
    <property type="component" value="Unassembled WGS sequence"/>
</dbReference>
<sequence>MWFPFSRSKSFRFDRACLPPAAAILISLAVIGIGILLDARNTQDYRHDLRASVEDTGNMLARRMNRRIEGHFAAADYLGNLLSADGSFKSELIQRAARKYLEDRPDISLFAIASGFELQATISRENLTAEAGRGLTAGVDLARLAADLKSVGDRNRVALITGTQDGGVTLIVPVRVSEEDNAPIWGAIAVVIDAKTLLGTAGGKASPFSVPKRLTDLDWLDIAVRDVEKPDHLAFFGNDSIESEQPLTWSVPVKGGAWYLMAAPRQGWDIAPPNQAQFRMALLLAALAIIAPVIMVSSLIAQRNGNIAELKARETKLLELSQRFNLAMEASNIGIWEVTRDGHYLFWDDRAAGLHGKASSADNRMADWMQSIVPEDRAVAEAHFFICTCTKLANSEIYRVAVEGGCRYLRSAGAHFEGADGKVRTTGIVWDVTADVTMTQTMRDAKEHTEIKNAELELALDELSHREHELEELSTKLDLALDSYGCGIWEVDLGTRMELWDARMCQLYGIPYVDGIIKRGQWLDLILPEDREIAIKVSAAYASGQTDEPLVLRVPQPDGTLRYIRSLGKLRTDRNGARKLVGIAFDVTEDALLTAELQSAKKEADVKNIELELTKSRIEHNALHDPLTMLANRRKLDQELDLLSRSSEGERQKFSILHLDLDRFKQINDTLGHAAGDAMLVHASRILSRSVRSNDLVARIGGDEFVIVTVGKSSAEEMAQLAQRIIGEFHQPISFEGFSCRCGVSIGIAQASGFNIDSRRILVNADIALYRAKSQGRNRYEFFTQNLQAEIINQKRTADELLAGIDQREFVTYYQPQFSARTNELTGVEALIRWNHPHHGILAPNRFLNIAEDLNVSAVLDHMVLETVLNDKLRWIAGGLVIPKVSVNVSSKRLHDDTLIEALTNLAITPGEIAFELVESIFLDEGEESPSGNVERIKALGIDIEIDDFGTGHTSIVSLLKLRPKRLKIDRQLVMPIVTSPQERSLVRSIIDIARSLGVETVAEGVETMQHAAMLRDLGCDHLQGYAFARPLPFHEFTSAAQEGWKRLAA</sequence>
<dbReference type="Gene3D" id="3.20.20.450">
    <property type="entry name" value="EAL domain"/>
    <property type="match status" value="1"/>
</dbReference>
<dbReference type="CDD" id="cd01949">
    <property type="entry name" value="GGDEF"/>
    <property type="match status" value="1"/>
</dbReference>
<dbReference type="FunFam" id="3.30.70.270:FF:000001">
    <property type="entry name" value="Diguanylate cyclase domain protein"/>
    <property type="match status" value="1"/>
</dbReference>
<feature type="domain" description="EAL" evidence="4">
    <location>
        <begin position="794"/>
        <end position="1045"/>
    </location>
</feature>
<dbReference type="Pfam" id="PF00990">
    <property type="entry name" value="GGDEF"/>
    <property type="match status" value="1"/>
</dbReference>
<evidence type="ECO:0000259" key="4">
    <source>
        <dbReference type="PROSITE" id="PS50883"/>
    </source>
</evidence>
<keyword evidence="7" id="KW-1185">Reference proteome</keyword>
<dbReference type="InterPro" id="IPR000014">
    <property type="entry name" value="PAS"/>
</dbReference>
<dbReference type="PROSITE" id="PS50887">
    <property type="entry name" value="GGDEF"/>
    <property type="match status" value="1"/>
</dbReference>
<evidence type="ECO:0000256" key="2">
    <source>
        <dbReference type="SAM" id="Phobius"/>
    </source>
</evidence>
<dbReference type="SUPFAM" id="SSF55785">
    <property type="entry name" value="PYP-like sensor domain (PAS domain)"/>
    <property type="match status" value="2"/>
</dbReference>
<dbReference type="InterPro" id="IPR035919">
    <property type="entry name" value="EAL_sf"/>
</dbReference>
<dbReference type="Gene3D" id="3.30.70.270">
    <property type="match status" value="1"/>
</dbReference>